<accession>A0A6G0YA57</accession>
<sequence>MTRLNYRLGIENIFSSTQTLQFKELKNDLKQLSFQIIELKAENTTLPRELDILKYKVTSLEDDDGSPS</sequence>
<reference evidence="1 2" key="1">
    <citation type="submission" date="2019-08" db="EMBL/GenBank/DDBJ databases">
        <title>Whole genome of Aphis craccivora.</title>
        <authorList>
            <person name="Voronova N.V."/>
            <person name="Shulinski R.S."/>
            <person name="Bandarenka Y.V."/>
            <person name="Zhorov D.G."/>
            <person name="Warner D."/>
        </authorList>
    </citation>
    <scope>NUCLEOTIDE SEQUENCE [LARGE SCALE GENOMIC DNA]</scope>
    <source>
        <strain evidence="1">180601</strain>
        <tissue evidence="1">Whole Body</tissue>
    </source>
</reference>
<evidence type="ECO:0000313" key="2">
    <source>
        <dbReference type="Proteomes" id="UP000478052"/>
    </source>
</evidence>
<dbReference type="AlphaFoldDB" id="A0A6G0YA57"/>
<proteinExistence type="predicted"/>
<name>A0A6G0YA57_APHCR</name>
<keyword evidence="2" id="KW-1185">Reference proteome</keyword>
<gene>
    <name evidence="1" type="ORF">FWK35_00013038</name>
</gene>
<protein>
    <submittedName>
        <fullName evidence="1">Uncharacterized protein</fullName>
    </submittedName>
</protein>
<dbReference type="EMBL" id="VUJU01005240">
    <property type="protein sequence ID" value="KAF0751840.1"/>
    <property type="molecule type" value="Genomic_DNA"/>
</dbReference>
<evidence type="ECO:0000313" key="1">
    <source>
        <dbReference type="EMBL" id="KAF0751840.1"/>
    </source>
</evidence>
<organism evidence="1 2">
    <name type="scientific">Aphis craccivora</name>
    <name type="common">Cowpea aphid</name>
    <dbReference type="NCBI Taxonomy" id="307492"/>
    <lineage>
        <taxon>Eukaryota</taxon>
        <taxon>Metazoa</taxon>
        <taxon>Ecdysozoa</taxon>
        <taxon>Arthropoda</taxon>
        <taxon>Hexapoda</taxon>
        <taxon>Insecta</taxon>
        <taxon>Pterygota</taxon>
        <taxon>Neoptera</taxon>
        <taxon>Paraneoptera</taxon>
        <taxon>Hemiptera</taxon>
        <taxon>Sternorrhyncha</taxon>
        <taxon>Aphidomorpha</taxon>
        <taxon>Aphidoidea</taxon>
        <taxon>Aphididae</taxon>
        <taxon>Aphidini</taxon>
        <taxon>Aphis</taxon>
        <taxon>Aphis</taxon>
    </lineage>
</organism>
<dbReference type="Proteomes" id="UP000478052">
    <property type="component" value="Unassembled WGS sequence"/>
</dbReference>
<comment type="caution">
    <text evidence="1">The sequence shown here is derived from an EMBL/GenBank/DDBJ whole genome shotgun (WGS) entry which is preliminary data.</text>
</comment>